<dbReference type="GO" id="GO:0019776">
    <property type="term" value="F:Atg8-family ligase activity"/>
    <property type="evidence" value="ECO:0007669"/>
    <property type="project" value="TreeGrafter"/>
</dbReference>
<dbReference type="EMBL" id="HBNR01015172">
    <property type="protein sequence ID" value="CAE4570279.1"/>
    <property type="molecule type" value="Transcribed_RNA"/>
</dbReference>
<evidence type="ECO:0000256" key="7">
    <source>
        <dbReference type="ARBA" id="ARBA00023006"/>
    </source>
</evidence>
<evidence type="ECO:0000256" key="1">
    <source>
        <dbReference type="ARBA" id="ARBA00004496"/>
    </source>
</evidence>
<protein>
    <submittedName>
        <fullName evidence="8">Uncharacterized protein</fullName>
    </submittedName>
</protein>
<accession>A0A6T0UU00</accession>
<dbReference type="GO" id="GO:0000422">
    <property type="term" value="P:autophagy of mitochondrion"/>
    <property type="evidence" value="ECO:0007669"/>
    <property type="project" value="TreeGrafter"/>
</dbReference>
<evidence type="ECO:0000256" key="6">
    <source>
        <dbReference type="ARBA" id="ARBA00022927"/>
    </source>
</evidence>
<dbReference type="PANTHER" id="PTHR12866:SF2">
    <property type="entry name" value="UBIQUITIN-LIKE-CONJUGATING ENZYME ATG3"/>
    <property type="match status" value="1"/>
</dbReference>
<evidence type="ECO:0000313" key="9">
    <source>
        <dbReference type="EMBL" id="CAE4570279.1"/>
    </source>
</evidence>
<dbReference type="GO" id="GO:0015031">
    <property type="term" value="P:protein transport"/>
    <property type="evidence" value="ECO:0007669"/>
    <property type="project" value="UniProtKB-KW"/>
</dbReference>
<dbReference type="InterPro" id="IPR007135">
    <property type="entry name" value="Atg3/Atg10"/>
</dbReference>
<keyword evidence="4" id="KW-0963">Cytoplasm</keyword>
<sequence>MQAITLAKHRLGDAYRSVVSSLTVTNTESKFLESGTLTPEEFVEAGDQLTFKFPTWQWVAGEPSRKASYLPPERQYLITRNVPCRDRVRALDYVLDHKTKTEDEWLVPEASGGQAEAEGELRDVDDLVGDQAGGAASGAVGDTDGPIIVAQEDFLDASGAVAGGGPALPDFSDLDAQLAEQDPAALPAGGSTGSTDAVTGGYLVADAPDANVVRTRTYDLSITYDKYYQTPRLWLFGYDEGGEPLKPEQVYEDVLSEYVAKTVTVDPHPLTGTPTVSIHPCKHALVMKKVVQDWIEQGIQPRHDLALFVFLKFISGVVPTINYDFTMDIEF</sequence>
<dbReference type="PANTHER" id="PTHR12866">
    <property type="entry name" value="UBIQUITIN-LIKE-CONJUGATING ENZYME ATG3"/>
    <property type="match status" value="1"/>
</dbReference>
<dbReference type="GO" id="GO:0000407">
    <property type="term" value="C:phagophore assembly site"/>
    <property type="evidence" value="ECO:0007669"/>
    <property type="project" value="TreeGrafter"/>
</dbReference>
<dbReference type="Pfam" id="PF03987">
    <property type="entry name" value="Autophagy_act_C"/>
    <property type="match status" value="1"/>
</dbReference>
<dbReference type="GO" id="GO:0061723">
    <property type="term" value="P:glycophagy"/>
    <property type="evidence" value="ECO:0007669"/>
    <property type="project" value="TreeGrafter"/>
</dbReference>
<gene>
    <name evidence="8" type="ORF">AMON00008_LOCUS9897</name>
    <name evidence="9" type="ORF">AMON00008_LOCUS9898</name>
</gene>
<evidence type="ECO:0000256" key="2">
    <source>
        <dbReference type="ARBA" id="ARBA00007683"/>
    </source>
</evidence>
<reference evidence="8" key="1">
    <citation type="submission" date="2021-01" db="EMBL/GenBank/DDBJ databases">
        <authorList>
            <person name="Corre E."/>
            <person name="Pelletier E."/>
            <person name="Niang G."/>
            <person name="Scheremetjew M."/>
            <person name="Finn R."/>
            <person name="Kale V."/>
            <person name="Holt S."/>
            <person name="Cochrane G."/>
            <person name="Meng A."/>
            <person name="Brown T."/>
            <person name="Cohen L."/>
        </authorList>
    </citation>
    <scope>NUCLEOTIDE SEQUENCE</scope>
    <source>
        <strain evidence="8">CCMP3105</strain>
    </source>
</reference>
<dbReference type="GO" id="GO:0005829">
    <property type="term" value="C:cytosol"/>
    <property type="evidence" value="ECO:0007669"/>
    <property type="project" value="TreeGrafter"/>
</dbReference>
<dbReference type="Gene3D" id="3.30.1460.50">
    <property type="match status" value="1"/>
</dbReference>
<organism evidence="8">
    <name type="scientific">Alexandrium monilatum</name>
    <dbReference type="NCBI Taxonomy" id="311494"/>
    <lineage>
        <taxon>Eukaryota</taxon>
        <taxon>Sar</taxon>
        <taxon>Alveolata</taxon>
        <taxon>Dinophyceae</taxon>
        <taxon>Gonyaulacales</taxon>
        <taxon>Pyrocystaceae</taxon>
        <taxon>Alexandrium</taxon>
    </lineage>
</organism>
<dbReference type="GO" id="GO:0000045">
    <property type="term" value="P:autophagosome assembly"/>
    <property type="evidence" value="ECO:0007669"/>
    <property type="project" value="TreeGrafter"/>
</dbReference>
<dbReference type="EMBL" id="HBNR01015171">
    <property type="protein sequence ID" value="CAE4570278.1"/>
    <property type="molecule type" value="Transcribed_RNA"/>
</dbReference>
<keyword evidence="3" id="KW-0813">Transport</keyword>
<comment type="similarity">
    <text evidence="2">Belongs to the ATG3 family.</text>
</comment>
<keyword evidence="6" id="KW-0653">Protein transport</keyword>
<comment type="subcellular location">
    <subcellularLocation>
        <location evidence="1">Cytoplasm</location>
    </subcellularLocation>
</comment>
<dbReference type="AlphaFoldDB" id="A0A6T0UU00"/>
<proteinExistence type="inferred from homology"/>
<name>A0A6T0UU00_9DINO</name>
<dbReference type="GO" id="GO:0044804">
    <property type="term" value="P:nucleophagy"/>
    <property type="evidence" value="ECO:0007669"/>
    <property type="project" value="TreeGrafter"/>
</dbReference>
<evidence type="ECO:0000256" key="4">
    <source>
        <dbReference type="ARBA" id="ARBA00022490"/>
    </source>
</evidence>
<keyword evidence="7" id="KW-0072">Autophagy</keyword>
<keyword evidence="5" id="KW-0833">Ubl conjugation pathway</keyword>
<evidence type="ECO:0000256" key="3">
    <source>
        <dbReference type="ARBA" id="ARBA00022448"/>
    </source>
</evidence>
<evidence type="ECO:0000256" key="5">
    <source>
        <dbReference type="ARBA" id="ARBA00022786"/>
    </source>
</evidence>
<evidence type="ECO:0000313" key="8">
    <source>
        <dbReference type="EMBL" id="CAE4570278.1"/>
    </source>
</evidence>